<protein>
    <recommendedName>
        <fullName evidence="4">Phi LC3 family holin</fullName>
    </recommendedName>
</protein>
<keyword evidence="3" id="KW-1185">Reference proteome</keyword>
<evidence type="ECO:0000313" key="2">
    <source>
        <dbReference type="EMBL" id="RCX14389.1"/>
    </source>
</evidence>
<gene>
    <name evidence="2" type="ORF">DFR58_115113</name>
</gene>
<dbReference type="EMBL" id="QPJT01000015">
    <property type="protein sequence ID" value="RCX14389.1"/>
    <property type="molecule type" value="Genomic_DNA"/>
</dbReference>
<name>A0A369AYN8_9FIRM</name>
<comment type="caution">
    <text evidence="2">The sequence shown here is derived from an EMBL/GenBank/DDBJ whole genome shotgun (WGS) entry which is preliminary data.</text>
</comment>
<sequence length="65" mass="7275">MNQSRWRSPVAWTAIAALLLFIMKNYGLLDHVGLTEDSVKELTTLIFAVLSAFAIFNNPTSKDSF</sequence>
<dbReference type="OrthoDB" id="2085847at2"/>
<dbReference type="Proteomes" id="UP000253034">
    <property type="component" value="Unassembled WGS sequence"/>
</dbReference>
<proteinExistence type="predicted"/>
<accession>A0A369AYN8</accession>
<organism evidence="2 3">
    <name type="scientific">Anaerobacterium chartisolvens</name>
    <dbReference type="NCBI Taxonomy" id="1297424"/>
    <lineage>
        <taxon>Bacteria</taxon>
        <taxon>Bacillati</taxon>
        <taxon>Bacillota</taxon>
        <taxon>Clostridia</taxon>
        <taxon>Eubacteriales</taxon>
        <taxon>Oscillospiraceae</taxon>
        <taxon>Anaerobacterium</taxon>
    </lineage>
</organism>
<reference evidence="2 3" key="1">
    <citation type="submission" date="2018-07" db="EMBL/GenBank/DDBJ databases">
        <title>Genomic Encyclopedia of Type Strains, Phase IV (KMG-IV): sequencing the most valuable type-strain genomes for metagenomic binning, comparative biology and taxonomic classification.</title>
        <authorList>
            <person name="Goeker M."/>
        </authorList>
    </citation>
    <scope>NUCLEOTIDE SEQUENCE [LARGE SCALE GENOMIC DNA]</scope>
    <source>
        <strain evidence="2 3">DSM 27016</strain>
    </source>
</reference>
<keyword evidence="1" id="KW-0472">Membrane</keyword>
<dbReference type="AlphaFoldDB" id="A0A369AYN8"/>
<keyword evidence="1" id="KW-0812">Transmembrane</keyword>
<evidence type="ECO:0000313" key="3">
    <source>
        <dbReference type="Proteomes" id="UP000253034"/>
    </source>
</evidence>
<feature type="transmembrane region" description="Helical" evidence="1">
    <location>
        <begin position="39"/>
        <end position="56"/>
    </location>
</feature>
<evidence type="ECO:0000256" key="1">
    <source>
        <dbReference type="SAM" id="Phobius"/>
    </source>
</evidence>
<keyword evidence="1" id="KW-1133">Transmembrane helix</keyword>
<evidence type="ECO:0008006" key="4">
    <source>
        <dbReference type="Google" id="ProtNLM"/>
    </source>
</evidence>
<dbReference type="RefSeq" id="WP_114298403.1">
    <property type="nucleotide sequence ID" value="NZ_QPJT01000015.1"/>
</dbReference>